<dbReference type="PROSITE" id="PS00375">
    <property type="entry name" value="UDPGT"/>
    <property type="match status" value="1"/>
</dbReference>
<accession>A0AAN6GV15</accession>
<keyword evidence="2" id="KW-0328">Glycosyltransferase</keyword>
<dbReference type="Pfam" id="PF00201">
    <property type="entry name" value="UDPGT"/>
    <property type="match status" value="1"/>
</dbReference>
<evidence type="ECO:0000313" key="3">
    <source>
        <dbReference type="EMBL" id="KAK0557598.1"/>
    </source>
</evidence>
<dbReference type="EMBL" id="JAPDMZ010000004">
    <property type="protein sequence ID" value="KAK0557598.1"/>
    <property type="molecule type" value="Genomic_DNA"/>
</dbReference>
<dbReference type="AlphaFoldDB" id="A0AAN6GV15"/>
<protein>
    <recommendedName>
        <fullName evidence="5">UDP-glycosyltransferases domain-containing protein</fullName>
    </recommendedName>
</protein>
<dbReference type="InterPro" id="IPR050481">
    <property type="entry name" value="UDP-glycosyltransf_plant"/>
</dbReference>
<evidence type="ECO:0000313" key="4">
    <source>
        <dbReference type="Proteomes" id="UP001176517"/>
    </source>
</evidence>
<dbReference type="SUPFAM" id="SSF53756">
    <property type="entry name" value="UDP-Glycosyltransferase/glycogen phosphorylase"/>
    <property type="match status" value="1"/>
</dbReference>
<keyword evidence="4" id="KW-1185">Reference proteome</keyword>
<dbReference type="InterPro" id="IPR002213">
    <property type="entry name" value="UDP_glucos_trans"/>
</dbReference>
<keyword evidence="1 2" id="KW-0808">Transferase</keyword>
<organism evidence="3 4">
    <name type="scientific">Tilletia horrida</name>
    <dbReference type="NCBI Taxonomy" id="155126"/>
    <lineage>
        <taxon>Eukaryota</taxon>
        <taxon>Fungi</taxon>
        <taxon>Dikarya</taxon>
        <taxon>Basidiomycota</taxon>
        <taxon>Ustilaginomycotina</taxon>
        <taxon>Exobasidiomycetes</taxon>
        <taxon>Tilletiales</taxon>
        <taxon>Tilletiaceae</taxon>
        <taxon>Tilletia</taxon>
    </lineage>
</organism>
<dbReference type="InterPro" id="IPR035595">
    <property type="entry name" value="UDP_glycos_trans_CS"/>
</dbReference>
<name>A0AAN6GV15_9BASI</name>
<evidence type="ECO:0000256" key="1">
    <source>
        <dbReference type="ARBA" id="ARBA00022679"/>
    </source>
</evidence>
<dbReference type="Gene3D" id="3.40.50.2000">
    <property type="entry name" value="Glycogen Phosphorylase B"/>
    <property type="match status" value="2"/>
</dbReference>
<dbReference type="PANTHER" id="PTHR48049">
    <property type="entry name" value="GLYCOSYLTRANSFERASE"/>
    <property type="match status" value="1"/>
</dbReference>
<evidence type="ECO:0000256" key="2">
    <source>
        <dbReference type="RuleBase" id="RU003718"/>
    </source>
</evidence>
<sequence length="547" mass="59938">MTASSTKQVHIVVYGGQFWGHIRAALLLSVKLLAFSPNLVISFPILDNFHEKVKAAVEATIIGEGHKGDLNDSIRKRFKVEVMPISDSTEVAADVVGPIASVIAHGSGALQQWWTKLHAEPPQDLPLPALAVVDIFTDHKLKSVTPNTPIYSLWSGNLLYFIFHFSPEYKGIGPAFLDALENIKDPVAQGEALEKAWCGASSDEFVVDGVIRLRHYEHFATRMPTPPGGGYMMRTLVTNLLQNVDGVLHTSGSWLEPEAQKAVLRCYDSRLNKKSFFISMLIPATLSRPDGGPAAAQGDASGKDPVISFMDKVLAEHGSETVIYLSFGSLFAPFTNPWQLDVFIDTLVEHKRHFVISQASLAPIKTPQLEAKLKAAEEAGLAATSDWVPQNAVLEHPALGVFVTHGGWNSFCESVVQTVPLVMWPFQIDQPLTASMMSECKDPAVWQLYETRGPSLPEYRPTFFQDGPRVSPLGEEIPVPTGTPGALKAELERVLIREAAPGSSELKVRKERMVALRHKYLDSVKRGGEQDQAFAQLLQPVGGEVPK</sequence>
<dbReference type="GO" id="GO:0035251">
    <property type="term" value="F:UDP-glucosyltransferase activity"/>
    <property type="evidence" value="ECO:0007669"/>
    <property type="project" value="InterPro"/>
</dbReference>
<dbReference type="PANTHER" id="PTHR48049:SF132">
    <property type="entry name" value="GLYCOSYLTRANSFERASE"/>
    <property type="match status" value="1"/>
</dbReference>
<proteinExistence type="inferred from homology"/>
<reference evidence="3" key="1">
    <citation type="journal article" date="2023" name="PhytoFront">
        <title>Draft Genome Resources of Seven Strains of Tilletia horrida, Causal Agent of Kernel Smut of Rice.</title>
        <authorList>
            <person name="Khanal S."/>
            <person name="Antony Babu S."/>
            <person name="Zhou X.G."/>
        </authorList>
    </citation>
    <scope>NUCLEOTIDE SEQUENCE</scope>
    <source>
        <strain evidence="3">TX6</strain>
    </source>
</reference>
<comment type="similarity">
    <text evidence="2">Belongs to the UDP-glycosyltransferase family.</text>
</comment>
<dbReference type="Proteomes" id="UP001176517">
    <property type="component" value="Unassembled WGS sequence"/>
</dbReference>
<gene>
    <name evidence="3" type="ORF">OC846_000386</name>
</gene>
<evidence type="ECO:0008006" key="5">
    <source>
        <dbReference type="Google" id="ProtNLM"/>
    </source>
</evidence>
<comment type="caution">
    <text evidence="3">The sequence shown here is derived from an EMBL/GenBank/DDBJ whole genome shotgun (WGS) entry which is preliminary data.</text>
</comment>